<comment type="caution">
    <text evidence="3">The sequence shown here is derived from an EMBL/GenBank/DDBJ whole genome shotgun (WGS) entry which is preliminary data.</text>
</comment>
<dbReference type="InterPro" id="IPR001509">
    <property type="entry name" value="Epimerase_deHydtase"/>
</dbReference>
<keyword evidence="4" id="KW-1185">Reference proteome</keyword>
<sequence length="311" mass="34861">MNILITGAFGYLGGRLVDHFRRNSPDAILRLGTTKAKRGNREKCEIFHIEWEKENTLDYACNGIDLIIHTAGMNAQDCSSDPAGAFAANAVNTGNLLKSATRKKVGKFVYISTAHVYSNNLMDLISESTPVTNTHPYASSHKAGEDLAMYYDSLNKLESVVFRLSNSYGPPVDENAHCWNLLIPDLCRQAVIDNKIVLRTNGLQRRNFISLKDACGAVEFVSKNDIRGVYNLGGIWNPTVWEVAQLIQSRCELLLEKRPELLRMDPDPSEKPRSLTYDISKLSSLGYTPTEDKVIEIDNLIRFCKEKFPKS</sequence>
<name>A0ABX4NY76_9LEPT</name>
<organism evidence="3 4">
    <name type="scientific">Leptospira adleri</name>
    <dbReference type="NCBI Taxonomy" id="2023186"/>
    <lineage>
        <taxon>Bacteria</taxon>
        <taxon>Pseudomonadati</taxon>
        <taxon>Spirochaetota</taxon>
        <taxon>Spirochaetia</taxon>
        <taxon>Leptospirales</taxon>
        <taxon>Leptospiraceae</taxon>
        <taxon>Leptospira</taxon>
    </lineage>
</organism>
<evidence type="ECO:0000313" key="3">
    <source>
        <dbReference type="EMBL" id="PJZ61801.1"/>
    </source>
</evidence>
<proteinExistence type="inferred from homology"/>
<gene>
    <name evidence="3" type="ORF">CH376_11175</name>
</gene>
<dbReference type="Pfam" id="PF01370">
    <property type="entry name" value="Epimerase"/>
    <property type="match status" value="1"/>
</dbReference>
<reference evidence="3 4" key="1">
    <citation type="submission" date="2017-07" db="EMBL/GenBank/DDBJ databases">
        <title>Leptospira spp. isolated from tropical soils.</title>
        <authorList>
            <person name="Thibeaux R."/>
            <person name="Iraola G."/>
            <person name="Ferres I."/>
            <person name="Bierque E."/>
            <person name="Girault D."/>
            <person name="Soupe-Gilbert M.-E."/>
            <person name="Picardeau M."/>
            <person name="Goarant C."/>
        </authorList>
    </citation>
    <scope>NUCLEOTIDE SEQUENCE [LARGE SCALE GENOMIC DNA]</scope>
    <source>
        <strain evidence="3 4">FH2-B-D1</strain>
    </source>
</reference>
<comment type="similarity">
    <text evidence="1">Belongs to the NAD(P)-dependent epimerase/dehydratase family.</text>
</comment>
<dbReference type="SUPFAM" id="SSF51735">
    <property type="entry name" value="NAD(P)-binding Rossmann-fold domains"/>
    <property type="match status" value="1"/>
</dbReference>
<evidence type="ECO:0000313" key="4">
    <source>
        <dbReference type="Proteomes" id="UP000232149"/>
    </source>
</evidence>
<dbReference type="EMBL" id="NPDU01000025">
    <property type="protein sequence ID" value="PJZ61801.1"/>
    <property type="molecule type" value="Genomic_DNA"/>
</dbReference>
<evidence type="ECO:0000256" key="1">
    <source>
        <dbReference type="ARBA" id="ARBA00007637"/>
    </source>
</evidence>
<dbReference type="InterPro" id="IPR036291">
    <property type="entry name" value="NAD(P)-bd_dom_sf"/>
</dbReference>
<feature type="domain" description="NAD-dependent epimerase/dehydratase" evidence="2">
    <location>
        <begin position="3"/>
        <end position="233"/>
    </location>
</feature>
<evidence type="ECO:0000259" key="2">
    <source>
        <dbReference type="Pfam" id="PF01370"/>
    </source>
</evidence>
<dbReference type="Proteomes" id="UP000232149">
    <property type="component" value="Unassembled WGS sequence"/>
</dbReference>
<dbReference type="CDD" id="cd08946">
    <property type="entry name" value="SDR_e"/>
    <property type="match status" value="1"/>
</dbReference>
<accession>A0ABX4NY76</accession>
<protein>
    <submittedName>
        <fullName evidence="3">NADH(P)-binding protein</fullName>
    </submittedName>
</protein>
<dbReference type="PANTHER" id="PTHR43000">
    <property type="entry name" value="DTDP-D-GLUCOSE 4,6-DEHYDRATASE-RELATED"/>
    <property type="match status" value="1"/>
</dbReference>
<dbReference type="Gene3D" id="3.40.50.720">
    <property type="entry name" value="NAD(P)-binding Rossmann-like Domain"/>
    <property type="match status" value="1"/>
</dbReference>
<dbReference type="RefSeq" id="WP_100788080.1">
    <property type="nucleotide sequence ID" value="NZ_NPDU01000025.1"/>
</dbReference>